<keyword evidence="7" id="KW-0406">Ion transport</keyword>
<dbReference type="PANTHER" id="PTHR32507:SF0">
    <property type="entry name" value="NA(+)_H(+) ANTIPORTER 2-RELATED"/>
    <property type="match status" value="1"/>
</dbReference>
<feature type="transmembrane region" description="Helical" evidence="9">
    <location>
        <begin position="184"/>
        <end position="211"/>
    </location>
</feature>
<evidence type="ECO:0000256" key="7">
    <source>
        <dbReference type="ARBA" id="ARBA00023065"/>
    </source>
</evidence>
<evidence type="ECO:0000256" key="6">
    <source>
        <dbReference type="ARBA" id="ARBA00022989"/>
    </source>
</evidence>
<dbReference type="Proteomes" id="UP000702544">
    <property type="component" value="Unassembled WGS sequence"/>
</dbReference>
<dbReference type="InterPro" id="IPR006153">
    <property type="entry name" value="Cation/H_exchanger_TM"/>
</dbReference>
<dbReference type="SUPFAM" id="SSF51735">
    <property type="entry name" value="NAD(P)-binding Rossmann-fold domains"/>
    <property type="match status" value="1"/>
</dbReference>
<dbReference type="GO" id="GO:1902600">
    <property type="term" value="P:proton transmembrane transport"/>
    <property type="evidence" value="ECO:0007669"/>
    <property type="project" value="InterPro"/>
</dbReference>
<dbReference type="EMBL" id="JAACAK010000049">
    <property type="protein sequence ID" value="NIR74901.1"/>
    <property type="molecule type" value="Genomic_DNA"/>
</dbReference>
<dbReference type="GO" id="GO:0005886">
    <property type="term" value="C:plasma membrane"/>
    <property type="evidence" value="ECO:0007669"/>
    <property type="project" value="UniProtKB-SubCell"/>
</dbReference>
<dbReference type="Pfam" id="PF00999">
    <property type="entry name" value="Na_H_Exchanger"/>
    <property type="match status" value="1"/>
</dbReference>
<name>A0AAE4ZA43_9BACT</name>
<feature type="transmembrane region" description="Helical" evidence="9">
    <location>
        <begin position="332"/>
        <end position="353"/>
    </location>
</feature>
<feature type="transmembrane region" description="Helical" evidence="9">
    <location>
        <begin position="118"/>
        <end position="138"/>
    </location>
</feature>
<feature type="transmembrane region" description="Helical" evidence="9">
    <location>
        <begin position="158"/>
        <end position="178"/>
    </location>
</feature>
<evidence type="ECO:0000259" key="11">
    <source>
        <dbReference type="Pfam" id="PF02254"/>
    </source>
</evidence>
<comment type="subcellular location">
    <subcellularLocation>
        <location evidence="1">Cell membrane</location>
        <topology evidence="1">Multi-pass membrane protein</topology>
    </subcellularLocation>
</comment>
<proteinExistence type="predicted"/>
<evidence type="ECO:0000256" key="5">
    <source>
        <dbReference type="ARBA" id="ARBA00022692"/>
    </source>
</evidence>
<keyword evidence="4" id="KW-1003">Cell membrane</keyword>
<keyword evidence="5 9" id="KW-0812">Transmembrane</keyword>
<comment type="caution">
    <text evidence="12">The sequence shown here is derived from an EMBL/GenBank/DDBJ whole genome shotgun (WGS) entry which is preliminary data.</text>
</comment>
<feature type="domain" description="RCK N-terminal" evidence="11">
    <location>
        <begin position="402"/>
        <end position="489"/>
    </location>
</feature>
<feature type="transmembrane region" description="Helical" evidence="9">
    <location>
        <begin position="223"/>
        <end position="239"/>
    </location>
</feature>
<dbReference type="InterPro" id="IPR038770">
    <property type="entry name" value="Na+/solute_symporter_sf"/>
</dbReference>
<gene>
    <name evidence="12" type="ORF">GWO12_07275</name>
</gene>
<keyword evidence="6 9" id="KW-1133">Transmembrane helix</keyword>
<dbReference type="InterPro" id="IPR036291">
    <property type="entry name" value="NAD(P)-bd_dom_sf"/>
</dbReference>
<keyword evidence="3" id="KW-0050">Antiport</keyword>
<feature type="transmembrane region" description="Helical" evidence="9">
    <location>
        <begin position="6"/>
        <end position="24"/>
    </location>
</feature>
<evidence type="ECO:0000256" key="2">
    <source>
        <dbReference type="ARBA" id="ARBA00022448"/>
    </source>
</evidence>
<feature type="transmembrane region" description="Helical" evidence="9">
    <location>
        <begin position="365"/>
        <end position="384"/>
    </location>
</feature>
<evidence type="ECO:0000256" key="4">
    <source>
        <dbReference type="ARBA" id="ARBA00022475"/>
    </source>
</evidence>
<dbReference type="GO" id="GO:0015297">
    <property type="term" value="F:antiporter activity"/>
    <property type="evidence" value="ECO:0007669"/>
    <property type="project" value="UniProtKB-KW"/>
</dbReference>
<evidence type="ECO:0000256" key="8">
    <source>
        <dbReference type="ARBA" id="ARBA00023136"/>
    </source>
</evidence>
<keyword evidence="2" id="KW-0813">Transport</keyword>
<dbReference type="InterPro" id="IPR003148">
    <property type="entry name" value="RCK_N"/>
</dbReference>
<dbReference type="Pfam" id="PF02254">
    <property type="entry name" value="TrkA_N"/>
    <property type="match status" value="1"/>
</dbReference>
<evidence type="ECO:0000256" key="9">
    <source>
        <dbReference type="SAM" id="Phobius"/>
    </source>
</evidence>
<evidence type="ECO:0000259" key="10">
    <source>
        <dbReference type="Pfam" id="PF00999"/>
    </source>
</evidence>
<feature type="domain" description="Cation/H+ exchanger transmembrane" evidence="10">
    <location>
        <begin position="18"/>
        <end position="389"/>
    </location>
</feature>
<feature type="transmembrane region" description="Helical" evidence="9">
    <location>
        <begin position="302"/>
        <end position="320"/>
    </location>
</feature>
<evidence type="ECO:0000313" key="13">
    <source>
        <dbReference type="Proteomes" id="UP000702544"/>
    </source>
</evidence>
<feature type="transmembrane region" description="Helical" evidence="9">
    <location>
        <begin position="273"/>
        <end position="290"/>
    </location>
</feature>
<keyword evidence="8 9" id="KW-0472">Membrane</keyword>
<dbReference type="PANTHER" id="PTHR32507">
    <property type="entry name" value="NA(+)/H(+) ANTIPORTER 1"/>
    <property type="match status" value="1"/>
</dbReference>
<dbReference type="Gene3D" id="3.40.50.720">
    <property type="entry name" value="NAD(P)-binding Rossmann-like Domain"/>
    <property type="match status" value="1"/>
</dbReference>
<sequence>MSEQLLIALASIITLGIVAVWIAWRVHLPAILALLTAGLIAGPVTGFLDPDAVFGELLFPIVSISVAIILFEGGMSLKVRELKEIGRAVINLVTLGALISWVLGAALAYYVLDMGARSAILLGAILVVTGPTVIVPLLRHVRPVHSVSYTLKWEGILIDPVGAVLAVLVFEAALAAGVQAATTVAALGLLKTLVIGVVLASGGAGILVLLLDRGWVPDFLQSPMALMVLVAAFAASNIMQAESGLVTATLMGVLLANQKRVDVKHIIEFKENLRVLLISSLFILLAARLSPADLTGLGAPELVFLASLIVVVRPAAVAASTIGSKLSWRERAVLAAIAPRGIVAAAVSSLFALELAHAGQPGADRLVSITFMVIIGTVVIYGLGAGPFARALRMVQPDPQGVLIVGAHPWARAIASELKDEGIAVRLIDTNYLNIAESRMSGLPTYYGSALSEEAFDRIDLEGIGRLLALTSNDEVNSLTAVSFSEAFGRDSVYQLPPEQLATTGDAVLSRHLRGKFLFDPRATYWNLTAAFDAGADVKTTNLTETFNYQTFMNRYKEAIPLFLIGEKGKLTIVTVKDPPEPRPGQRLVAVVMNGEANDRAAGSGRASS</sequence>
<accession>A0AAE4ZA43</accession>
<protein>
    <submittedName>
        <fullName evidence="12">Sodium:proton antiporter</fullName>
    </submittedName>
</protein>
<dbReference type="AlphaFoldDB" id="A0AAE4ZA43"/>
<evidence type="ECO:0000313" key="12">
    <source>
        <dbReference type="EMBL" id="NIR74901.1"/>
    </source>
</evidence>
<dbReference type="GO" id="GO:0006813">
    <property type="term" value="P:potassium ion transport"/>
    <property type="evidence" value="ECO:0007669"/>
    <property type="project" value="InterPro"/>
</dbReference>
<feature type="transmembrane region" description="Helical" evidence="9">
    <location>
        <begin position="31"/>
        <end position="48"/>
    </location>
</feature>
<feature type="transmembrane region" description="Helical" evidence="9">
    <location>
        <begin position="89"/>
        <end position="112"/>
    </location>
</feature>
<reference evidence="12 13" key="1">
    <citation type="submission" date="2020-01" db="EMBL/GenBank/DDBJ databases">
        <title>Genomes assembled from Gulf of Kutch pelagic sediment metagenomes.</title>
        <authorList>
            <person name="Chandrashekar M."/>
            <person name="Mahajan M.S."/>
            <person name="Dave K.J."/>
            <person name="Vatsa P."/>
            <person name="Nathani N.M."/>
        </authorList>
    </citation>
    <scope>NUCLEOTIDE SEQUENCE [LARGE SCALE GENOMIC DNA]</scope>
    <source>
        <strain evidence="12">KS3-K002</strain>
    </source>
</reference>
<evidence type="ECO:0000256" key="1">
    <source>
        <dbReference type="ARBA" id="ARBA00004651"/>
    </source>
</evidence>
<dbReference type="Gene3D" id="1.20.1530.20">
    <property type="match status" value="1"/>
</dbReference>
<evidence type="ECO:0000256" key="3">
    <source>
        <dbReference type="ARBA" id="ARBA00022449"/>
    </source>
</evidence>
<feature type="transmembrane region" description="Helical" evidence="9">
    <location>
        <begin position="54"/>
        <end position="77"/>
    </location>
</feature>
<organism evidence="12 13">
    <name type="scientific">Candidatus Kutchimonas denitrificans</name>
    <dbReference type="NCBI Taxonomy" id="3056748"/>
    <lineage>
        <taxon>Bacteria</taxon>
        <taxon>Pseudomonadati</taxon>
        <taxon>Gemmatimonadota</taxon>
        <taxon>Gemmatimonadia</taxon>
        <taxon>Candidatus Palauibacterales</taxon>
        <taxon>Candidatus Palauibacteraceae</taxon>
        <taxon>Candidatus Kutchimonas</taxon>
    </lineage>
</organism>